<name>A0ABX8WLJ4_9HYPH</name>
<sequence length="65" mass="7226">MKPAGSTINKTWHEAHKMPPNAKIDERIDWHMAHAANCGCRPIPDSVLKAMDKRGLLAPTPRSLL</sequence>
<dbReference type="RefSeq" id="WP_220307663.1">
    <property type="nucleotide sequence ID" value="NZ_CP080590.1"/>
</dbReference>
<accession>A0ABX8WLJ4</accession>
<proteinExistence type="predicted"/>
<protein>
    <submittedName>
        <fullName evidence="1">Uncharacterized protein</fullName>
    </submittedName>
</protein>
<dbReference type="EMBL" id="CP080590">
    <property type="protein sequence ID" value="QYO79218.1"/>
    <property type="molecule type" value="Genomic_DNA"/>
</dbReference>
<gene>
    <name evidence="1" type="ORF">K1X15_07170</name>
</gene>
<organism evidence="1 2">
    <name type="scientific">Devosia salina</name>
    <dbReference type="NCBI Taxonomy" id="2860336"/>
    <lineage>
        <taxon>Bacteria</taxon>
        <taxon>Pseudomonadati</taxon>
        <taxon>Pseudomonadota</taxon>
        <taxon>Alphaproteobacteria</taxon>
        <taxon>Hyphomicrobiales</taxon>
        <taxon>Devosiaceae</taxon>
        <taxon>Devosia</taxon>
    </lineage>
</organism>
<keyword evidence="2" id="KW-1185">Reference proteome</keyword>
<reference evidence="1 2" key="1">
    <citation type="submission" date="2021-08" db="EMBL/GenBank/DDBJ databases">
        <title>Devosia salina sp. nov., isolated from the South China Sea sediment.</title>
        <authorList>
            <person name="Zhou Z."/>
        </authorList>
    </citation>
    <scope>NUCLEOTIDE SEQUENCE [LARGE SCALE GENOMIC DNA]</scope>
    <source>
        <strain evidence="1 2">SCS-3</strain>
    </source>
</reference>
<evidence type="ECO:0000313" key="2">
    <source>
        <dbReference type="Proteomes" id="UP000825799"/>
    </source>
</evidence>
<dbReference type="Proteomes" id="UP000825799">
    <property type="component" value="Chromosome"/>
</dbReference>
<evidence type="ECO:0000313" key="1">
    <source>
        <dbReference type="EMBL" id="QYO79218.1"/>
    </source>
</evidence>